<reference evidence="6" key="1">
    <citation type="submission" date="2018-06" db="EMBL/GenBank/DDBJ databases">
        <authorList>
            <person name="Zhirakovskaya E."/>
        </authorList>
    </citation>
    <scope>NUCLEOTIDE SEQUENCE</scope>
</reference>
<gene>
    <name evidence="6" type="ORF">MNBD_ALPHA05-1676</name>
</gene>
<evidence type="ECO:0000313" key="6">
    <source>
        <dbReference type="EMBL" id="VAW06683.1"/>
    </source>
</evidence>
<evidence type="ECO:0000259" key="5">
    <source>
        <dbReference type="Pfam" id="PF04055"/>
    </source>
</evidence>
<evidence type="ECO:0000256" key="2">
    <source>
        <dbReference type="ARBA" id="ARBA00022723"/>
    </source>
</evidence>
<dbReference type="Gene3D" id="3.20.20.70">
    <property type="entry name" value="Aldolase class I"/>
    <property type="match status" value="1"/>
</dbReference>
<dbReference type="GO" id="GO:0051536">
    <property type="term" value="F:iron-sulfur cluster binding"/>
    <property type="evidence" value="ECO:0007669"/>
    <property type="project" value="UniProtKB-KW"/>
</dbReference>
<dbReference type="PANTHER" id="PTHR11228:SF7">
    <property type="entry name" value="PQQA PEPTIDE CYCLASE"/>
    <property type="match status" value="1"/>
</dbReference>
<dbReference type="EMBL" id="UOEH01000536">
    <property type="protein sequence ID" value="VAW06683.1"/>
    <property type="molecule type" value="Genomic_DNA"/>
</dbReference>
<feature type="domain" description="Radical SAM core" evidence="5">
    <location>
        <begin position="46"/>
        <end position="188"/>
    </location>
</feature>
<protein>
    <submittedName>
        <fullName evidence="6">Radical SAM domain protein</fullName>
    </submittedName>
</protein>
<keyword evidence="3" id="KW-0408">Iron</keyword>
<dbReference type="GO" id="GO:0046872">
    <property type="term" value="F:metal ion binding"/>
    <property type="evidence" value="ECO:0007669"/>
    <property type="project" value="UniProtKB-KW"/>
</dbReference>
<keyword evidence="4" id="KW-0411">Iron-sulfur</keyword>
<feature type="non-terminal residue" evidence="6">
    <location>
        <position position="205"/>
    </location>
</feature>
<evidence type="ECO:0000256" key="4">
    <source>
        <dbReference type="ARBA" id="ARBA00023014"/>
    </source>
</evidence>
<dbReference type="InterPro" id="IPR013785">
    <property type="entry name" value="Aldolase_TIM"/>
</dbReference>
<dbReference type="CDD" id="cd01335">
    <property type="entry name" value="Radical_SAM"/>
    <property type="match status" value="1"/>
</dbReference>
<dbReference type="Pfam" id="PF04055">
    <property type="entry name" value="Radical_SAM"/>
    <property type="match status" value="1"/>
</dbReference>
<dbReference type="InterPro" id="IPR058240">
    <property type="entry name" value="rSAM_sf"/>
</dbReference>
<keyword evidence="1" id="KW-0949">S-adenosyl-L-methionine</keyword>
<name>A0A3B0SRF4_9ZZZZ</name>
<dbReference type="InterPro" id="IPR007197">
    <property type="entry name" value="rSAM"/>
</dbReference>
<accession>A0A3B0SRF4</accession>
<dbReference type="SUPFAM" id="SSF102114">
    <property type="entry name" value="Radical SAM enzymes"/>
    <property type="match status" value="1"/>
</dbReference>
<dbReference type="InterPro" id="IPR050377">
    <property type="entry name" value="Radical_SAM_PqqE_MftC-like"/>
</dbReference>
<keyword evidence="2" id="KW-0479">Metal-binding</keyword>
<sequence>MADGEAAARAQFSAAATGKFQHPDITADGAARAEVVFDRLETLWVNTGTLCNVECAHCYIKSSPSNDRLVYLTADELTPFLVEARAMGARAVGFTGGEPFMNPQMLAMAAAALGHGFEVLILTNAMRPMMREQMKAGLVALRDEHGARLKLRVSLDHFLPARHDHERGAGSFDVGMEGLCWLAANGFSISLAGRTLWGESEGEMR</sequence>
<organism evidence="6">
    <name type="scientific">hydrothermal vent metagenome</name>
    <dbReference type="NCBI Taxonomy" id="652676"/>
    <lineage>
        <taxon>unclassified sequences</taxon>
        <taxon>metagenomes</taxon>
        <taxon>ecological metagenomes</taxon>
    </lineage>
</organism>
<dbReference type="GO" id="GO:0003824">
    <property type="term" value="F:catalytic activity"/>
    <property type="evidence" value="ECO:0007669"/>
    <property type="project" value="InterPro"/>
</dbReference>
<dbReference type="SFLD" id="SFLDG01067">
    <property type="entry name" value="SPASM/twitch_domain_containing"/>
    <property type="match status" value="1"/>
</dbReference>
<dbReference type="AlphaFoldDB" id="A0A3B0SRF4"/>
<dbReference type="SFLD" id="SFLDS00029">
    <property type="entry name" value="Radical_SAM"/>
    <property type="match status" value="1"/>
</dbReference>
<evidence type="ECO:0000256" key="3">
    <source>
        <dbReference type="ARBA" id="ARBA00023004"/>
    </source>
</evidence>
<dbReference type="PANTHER" id="PTHR11228">
    <property type="entry name" value="RADICAL SAM DOMAIN PROTEIN"/>
    <property type="match status" value="1"/>
</dbReference>
<evidence type="ECO:0000256" key="1">
    <source>
        <dbReference type="ARBA" id="ARBA00022691"/>
    </source>
</evidence>
<proteinExistence type="predicted"/>